<dbReference type="InterPro" id="IPR057348">
    <property type="entry name" value="TELO2_ARM"/>
</dbReference>
<dbReference type="InterPro" id="IPR019337">
    <property type="entry name" value="Telomere_length_regulation_dom"/>
</dbReference>
<evidence type="ECO:0000256" key="9">
    <source>
        <dbReference type="SAM" id="MobiDB-lite"/>
    </source>
</evidence>
<evidence type="ECO:0000256" key="4">
    <source>
        <dbReference type="ARBA" id="ARBA00006133"/>
    </source>
</evidence>
<dbReference type="Gene3D" id="1.25.40.720">
    <property type="entry name" value="Telomere length regulation protein 2, C-terminal domain"/>
    <property type="match status" value="2"/>
</dbReference>
<dbReference type="PANTHER" id="PTHR15830:SF10">
    <property type="entry name" value="TELOMERE LENGTH REGULATION PROTEIN TEL2 HOMOLOG"/>
    <property type="match status" value="1"/>
</dbReference>
<keyword evidence="7" id="KW-0472">Membrane</keyword>
<dbReference type="GO" id="GO:0051879">
    <property type="term" value="F:Hsp90 protein binding"/>
    <property type="evidence" value="ECO:0007669"/>
    <property type="project" value="TreeGrafter"/>
</dbReference>
<feature type="domain" description="TELO2 ARM repeat" evidence="11">
    <location>
        <begin position="274"/>
        <end position="431"/>
    </location>
</feature>
<dbReference type="FunFam" id="1.25.40.720:FF:000003">
    <property type="entry name" value="Telomere length regulation protein TEL2 homolog"/>
    <property type="match status" value="1"/>
</dbReference>
<dbReference type="FunFam" id="1.25.40.720:FF:000001">
    <property type="entry name" value="Telomere length regulation protein TEL2"/>
    <property type="match status" value="1"/>
</dbReference>
<organism evidence="12 13">
    <name type="scientific">Chanos chanos</name>
    <name type="common">Milkfish</name>
    <name type="synonym">Mugil chanos</name>
    <dbReference type="NCBI Taxonomy" id="29144"/>
    <lineage>
        <taxon>Eukaryota</taxon>
        <taxon>Metazoa</taxon>
        <taxon>Chordata</taxon>
        <taxon>Craniata</taxon>
        <taxon>Vertebrata</taxon>
        <taxon>Euteleostomi</taxon>
        <taxon>Actinopterygii</taxon>
        <taxon>Neopterygii</taxon>
        <taxon>Teleostei</taxon>
        <taxon>Ostariophysi</taxon>
        <taxon>Gonorynchiformes</taxon>
        <taxon>Chanidae</taxon>
        <taxon>Chanos</taxon>
    </lineage>
</organism>
<dbReference type="InterPro" id="IPR051970">
    <property type="entry name" value="TEL2_Regulation"/>
</dbReference>
<dbReference type="RefSeq" id="XP_030624931.1">
    <property type="nucleotide sequence ID" value="XM_030769071.1"/>
</dbReference>
<evidence type="ECO:0000256" key="7">
    <source>
        <dbReference type="ARBA" id="ARBA00023136"/>
    </source>
</evidence>
<feature type="region of interest" description="Disordered" evidence="9">
    <location>
        <begin position="456"/>
        <end position="527"/>
    </location>
</feature>
<name>A0A6J2V106_CHACN</name>
<dbReference type="Pfam" id="PF25320">
    <property type="entry name" value="TELO2_ARM"/>
    <property type="match status" value="1"/>
</dbReference>
<sequence length="862" mass="96406">MNGRTGFMDCPGNDCPGNGTELRLTVSRCLRTVSSSRDVGEVSDALRTLLRYLDDDCHGEAAVTGEFHRVYYTRVLQVLIGALSADWMSGLSDGQRKELWDKFFLLGPPDQAVLALVDAIRSSSPSAGLERMVYVLEQFVNKGRIADLLWTRCVDVGVRSESAHLRELVLARLVSLPDLVCNRLHTNTPAPLLPQQYYPLLATQILHTLQRTCQALRAGQDCCLGFVAQLLGKTCVQSHSELLFGVLAPQLSSLTHHDVLWQRVSSTLLENVPERWTEAVVRGLIQALDGAEALSRVMGNLVMKNKRAQFVVTHKLLLLQYSLQVQGLKTVLGYLALDPERRSLLKQVLRSVCKVWCNSSAVRHTPVEQQLYVSRSLLLCVSLLSQDDIQELRTELLQCMLGGVQCRLDSSTERVRKIGMVVGECLSQKLDTPTSQLKFQFEPDDDTLELRSLMEPPSAQHVPDPQHSQRTEPDSEGQRSAGQPVTSQSPSANQSSAPKGDSDSELDSDDELTPYDMSCDQEKPRVTPPRYVRDCLDVLLSSDDAERVRMSLQVAEELLRKNISATQEVSVQFSKVLLHLEDRYSTPAFHSLRQNTMVALTVTHTEPVVKYWTTEFYGLNYSLRQRMDILEVLALSAQELCEPIADKHSSFVEPITDKHSSSIQTLSMEPVTTPEQCSGPVHWRHVVEERIQSKTKRLSRGVSRAPPKTAPNRFAPVAGHFFFPLLRNYDRPQVTFDLLGSDHLVLGRLIHTLGLLMHLATNAPVAAQMGRALLDFVWVLRFHADQMVRRGVLFAVCAVFLSMPSNCLLLELSEDLTETRVWLAEVAESDPDADCRSLAVQSLRLLDQALKTELQLNTPEHT</sequence>
<dbReference type="InParanoid" id="A0A6J2V106"/>
<keyword evidence="8" id="KW-0539">Nucleus</keyword>
<comment type="similarity">
    <text evidence="4">Belongs to the TEL2 family.</text>
</comment>
<feature type="compositionally biased region" description="Acidic residues" evidence="9">
    <location>
        <begin position="503"/>
        <end position="513"/>
    </location>
</feature>
<dbReference type="GO" id="GO:0005634">
    <property type="term" value="C:nucleus"/>
    <property type="evidence" value="ECO:0007669"/>
    <property type="project" value="UniProtKB-SubCell"/>
</dbReference>
<feature type="compositionally biased region" description="Basic and acidic residues" evidence="9">
    <location>
        <begin position="467"/>
        <end position="477"/>
    </location>
</feature>
<dbReference type="GO" id="GO:0051083">
    <property type="term" value="P:'de novo' cotranslational protein folding"/>
    <property type="evidence" value="ECO:0007669"/>
    <property type="project" value="TreeGrafter"/>
</dbReference>
<evidence type="ECO:0000256" key="2">
    <source>
        <dbReference type="ARBA" id="ARBA00004370"/>
    </source>
</evidence>
<evidence type="ECO:0000259" key="11">
    <source>
        <dbReference type="Pfam" id="PF25320"/>
    </source>
</evidence>
<dbReference type="OrthoDB" id="10258062at2759"/>
<protein>
    <recommendedName>
        <fullName evidence="5">Telomere length regulation protein TEL2 homolog</fullName>
    </recommendedName>
</protein>
<keyword evidence="12" id="KW-1185">Reference proteome</keyword>
<evidence type="ECO:0000256" key="6">
    <source>
        <dbReference type="ARBA" id="ARBA00022490"/>
    </source>
</evidence>
<dbReference type="GeneID" id="115807884"/>
<evidence type="ECO:0000256" key="8">
    <source>
        <dbReference type="ARBA" id="ARBA00023242"/>
    </source>
</evidence>
<comment type="subcellular location">
    <subcellularLocation>
        <location evidence="3">Cytoplasm</location>
    </subcellularLocation>
    <subcellularLocation>
        <location evidence="2">Membrane</location>
    </subcellularLocation>
    <subcellularLocation>
        <location evidence="1">Nucleus</location>
    </subcellularLocation>
</comment>
<dbReference type="Pfam" id="PF10193">
    <property type="entry name" value="Telomere_reg-2"/>
    <property type="match status" value="1"/>
</dbReference>
<evidence type="ECO:0000313" key="12">
    <source>
        <dbReference type="Proteomes" id="UP000504632"/>
    </source>
</evidence>
<dbReference type="CTD" id="9894"/>
<dbReference type="GO" id="GO:0016020">
    <property type="term" value="C:membrane"/>
    <property type="evidence" value="ECO:0007669"/>
    <property type="project" value="UniProtKB-SubCell"/>
</dbReference>
<evidence type="ECO:0000259" key="10">
    <source>
        <dbReference type="Pfam" id="PF10193"/>
    </source>
</evidence>
<dbReference type="GO" id="GO:0005829">
    <property type="term" value="C:cytosol"/>
    <property type="evidence" value="ECO:0007669"/>
    <property type="project" value="TreeGrafter"/>
</dbReference>
<proteinExistence type="inferred from homology"/>
<accession>A0A6J2V106</accession>
<dbReference type="FunCoup" id="A0A6J2V106">
    <property type="interactions" value="1316"/>
</dbReference>
<feature type="compositionally biased region" description="Low complexity" evidence="9">
    <location>
        <begin position="487"/>
        <end position="498"/>
    </location>
</feature>
<dbReference type="PANTHER" id="PTHR15830">
    <property type="entry name" value="TELOMERE LENGTH REGULATION PROTEIN TEL2 FAMILY MEMBER"/>
    <property type="match status" value="1"/>
</dbReference>
<evidence type="ECO:0000256" key="3">
    <source>
        <dbReference type="ARBA" id="ARBA00004496"/>
    </source>
</evidence>
<evidence type="ECO:0000256" key="5">
    <source>
        <dbReference type="ARBA" id="ARBA00018231"/>
    </source>
</evidence>
<dbReference type="Proteomes" id="UP000504632">
    <property type="component" value="Chromosome 3"/>
</dbReference>
<gene>
    <name evidence="13" type="primary">telo2</name>
</gene>
<keyword evidence="6" id="KW-0963">Cytoplasm</keyword>
<reference evidence="13" key="1">
    <citation type="submission" date="2025-08" db="UniProtKB">
        <authorList>
            <consortium name="RefSeq"/>
        </authorList>
    </citation>
    <scope>IDENTIFICATION</scope>
</reference>
<dbReference type="AlphaFoldDB" id="A0A6J2V106"/>
<dbReference type="InterPro" id="IPR038528">
    <property type="entry name" value="TEL2_C_sf"/>
</dbReference>
<evidence type="ECO:0000256" key="1">
    <source>
        <dbReference type="ARBA" id="ARBA00004123"/>
    </source>
</evidence>
<dbReference type="GO" id="GO:0042162">
    <property type="term" value="F:telomeric DNA binding"/>
    <property type="evidence" value="ECO:0007669"/>
    <property type="project" value="TreeGrafter"/>
</dbReference>
<feature type="domain" description="Telomere length regulation protein conserved" evidence="10">
    <location>
        <begin position="529"/>
        <end position="637"/>
    </location>
</feature>
<evidence type="ECO:0000313" key="13">
    <source>
        <dbReference type="RefSeq" id="XP_030624931.1"/>
    </source>
</evidence>